<dbReference type="PANTHER" id="PTHR43483">
    <property type="entry name" value="MEMBRANE TRANSPORTER PROTEIN HI_0806-RELATED"/>
    <property type="match status" value="1"/>
</dbReference>
<evidence type="ECO:0000256" key="1">
    <source>
        <dbReference type="ARBA" id="ARBA00004141"/>
    </source>
</evidence>
<accession>A0A931J2J0</accession>
<keyword evidence="5" id="KW-1003">Cell membrane</keyword>
<dbReference type="AlphaFoldDB" id="A0A931J2J0"/>
<evidence type="ECO:0000256" key="5">
    <source>
        <dbReference type="RuleBase" id="RU363041"/>
    </source>
</evidence>
<comment type="similarity">
    <text evidence="5">Belongs to the 4-toluene sulfonate uptake permease (TSUP) (TC 2.A.102) family.</text>
</comment>
<dbReference type="EMBL" id="JAEDAK010000001">
    <property type="protein sequence ID" value="MBH9575742.1"/>
    <property type="molecule type" value="Genomic_DNA"/>
</dbReference>
<dbReference type="InterPro" id="IPR002781">
    <property type="entry name" value="TM_pro_TauE-like"/>
</dbReference>
<keyword evidence="2 5" id="KW-0812">Transmembrane</keyword>
<feature type="transmembrane region" description="Helical" evidence="5">
    <location>
        <begin position="52"/>
        <end position="69"/>
    </location>
</feature>
<dbReference type="RefSeq" id="WP_198109340.1">
    <property type="nucleotide sequence ID" value="NZ_JAEDAK010000001.1"/>
</dbReference>
<proteinExistence type="inferred from homology"/>
<dbReference type="Proteomes" id="UP000613266">
    <property type="component" value="Unassembled WGS sequence"/>
</dbReference>
<evidence type="ECO:0000313" key="6">
    <source>
        <dbReference type="EMBL" id="MBH9575742.1"/>
    </source>
</evidence>
<evidence type="ECO:0000256" key="4">
    <source>
        <dbReference type="ARBA" id="ARBA00023136"/>
    </source>
</evidence>
<feature type="transmembrane region" description="Helical" evidence="5">
    <location>
        <begin position="109"/>
        <end position="129"/>
    </location>
</feature>
<evidence type="ECO:0000313" key="7">
    <source>
        <dbReference type="Proteomes" id="UP000613266"/>
    </source>
</evidence>
<keyword evidence="3 5" id="KW-1133">Transmembrane helix</keyword>
<keyword evidence="4 5" id="KW-0472">Membrane</keyword>
<reference evidence="6" key="1">
    <citation type="submission" date="2020-12" db="EMBL/GenBank/DDBJ databases">
        <title>The genome sequence of Inhella sp. 1Y17.</title>
        <authorList>
            <person name="Liu Y."/>
        </authorList>
    </citation>
    <scope>NUCLEOTIDE SEQUENCE</scope>
    <source>
        <strain evidence="6">1Y17</strain>
    </source>
</reference>
<keyword evidence="7" id="KW-1185">Reference proteome</keyword>
<sequence length="269" mass="27255">MSIELLLGLALLGTLTGFLAGLLGIGGGMVLVPALSALLQWQGVATPLTVKMAIATAMACITGTSLSSLRAHHRRGAVRWPVVASLAPGVLLGGLLSGAALFGLLRGQWLAALFSGFVLLSAWQMWSGAQAPAERSLPPRAGLLGVGLVIGLLSGLVGAGGGFLTVPFLSWCAVPIHQAVASSAALGFPIALASTLGYVWGGWSLEPAVSGAVGYLYLPALAVLLPCTMLTAPLGARAAHALPVKKLKRGFALLLLVLAADMARRSLSG</sequence>
<evidence type="ECO:0000256" key="2">
    <source>
        <dbReference type="ARBA" id="ARBA00022692"/>
    </source>
</evidence>
<protein>
    <recommendedName>
        <fullName evidence="5">Probable membrane transporter protein</fullName>
    </recommendedName>
</protein>
<feature type="transmembrane region" description="Helical" evidence="5">
    <location>
        <begin position="141"/>
        <end position="164"/>
    </location>
</feature>
<dbReference type="PANTHER" id="PTHR43483:SF3">
    <property type="entry name" value="MEMBRANE TRANSPORTER PROTEIN HI_0806-RELATED"/>
    <property type="match status" value="1"/>
</dbReference>
<dbReference type="Pfam" id="PF01925">
    <property type="entry name" value="TauE"/>
    <property type="match status" value="1"/>
</dbReference>
<comment type="caution">
    <text evidence="6">The sequence shown here is derived from an EMBL/GenBank/DDBJ whole genome shotgun (WGS) entry which is preliminary data.</text>
</comment>
<gene>
    <name evidence="6" type="ORF">I7X39_02380</name>
</gene>
<feature type="transmembrane region" description="Helical" evidence="5">
    <location>
        <begin position="212"/>
        <end position="235"/>
    </location>
</feature>
<name>A0A931J2J0_9BURK</name>
<feature type="transmembrane region" description="Helical" evidence="5">
    <location>
        <begin position="81"/>
        <end position="103"/>
    </location>
</feature>
<comment type="subcellular location">
    <subcellularLocation>
        <location evidence="5">Cell membrane</location>
        <topology evidence="5">Multi-pass membrane protein</topology>
    </subcellularLocation>
    <subcellularLocation>
        <location evidence="1">Membrane</location>
        <topology evidence="1">Multi-pass membrane protein</topology>
    </subcellularLocation>
</comment>
<organism evidence="6 7">
    <name type="scientific">Inhella proteolytica</name>
    <dbReference type="NCBI Taxonomy" id="2795029"/>
    <lineage>
        <taxon>Bacteria</taxon>
        <taxon>Pseudomonadati</taxon>
        <taxon>Pseudomonadota</taxon>
        <taxon>Betaproteobacteria</taxon>
        <taxon>Burkholderiales</taxon>
        <taxon>Sphaerotilaceae</taxon>
        <taxon>Inhella</taxon>
    </lineage>
</organism>
<dbReference type="GO" id="GO:0005886">
    <property type="term" value="C:plasma membrane"/>
    <property type="evidence" value="ECO:0007669"/>
    <property type="project" value="UniProtKB-SubCell"/>
</dbReference>
<evidence type="ECO:0000256" key="3">
    <source>
        <dbReference type="ARBA" id="ARBA00022989"/>
    </source>
</evidence>
<feature type="transmembrane region" description="Helical" evidence="5">
    <location>
        <begin position="176"/>
        <end position="200"/>
    </location>
</feature>